<accession>E8KHU4</accession>
<dbReference type="InterPro" id="IPR014756">
    <property type="entry name" value="Ig_E-set"/>
</dbReference>
<dbReference type="InterPro" id="IPR013783">
    <property type="entry name" value="Ig-like_fold"/>
</dbReference>
<dbReference type="Gene3D" id="3.20.20.80">
    <property type="entry name" value="Glycosidases"/>
    <property type="match status" value="1"/>
</dbReference>
<dbReference type="Proteomes" id="UP000005467">
    <property type="component" value="Unassembled WGS sequence"/>
</dbReference>
<comment type="similarity">
    <text evidence="1">Belongs to the glycosyl hydrolase 13 family.</text>
</comment>
<reference evidence="3 4" key="1">
    <citation type="submission" date="2011-01" db="EMBL/GenBank/DDBJ databases">
        <authorList>
            <person name="Muzny D."/>
            <person name="Qin X."/>
            <person name="Deng J."/>
            <person name="Jiang H."/>
            <person name="Liu Y."/>
            <person name="Qu J."/>
            <person name="Song X.-Z."/>
            <person name="Zhang L."/>
            <person name="Thornton R."/>
            <person name="Coyle M."/>
            <person name="Francisco L."/>
            <person name="Jackson L."/>
            <person name="Javaid M."/>
            <person name="Korchina V."/>
            <person name="Kovar C."/>
            <person name="Mata R."/>
            <person name="Mathew T."/>
            <person name="Ngo R."/>
            <person name="Nguyen L."/>
            <person name="Nguyen N."/>
            <person name="Okwuonu G."/>
            <person name="Ongeri F."/>
            <person name="Pham C."/>
            <person name="Simmons D."/>
            <person name="Wilczek-Boney K."/>
            <person name="Hale W."/>
            <person name="Jakkamsetti A."/>
            <person name="Pham P."/>
            <person name="Ruth R."/>
            <person name="San Lucas F."/>
            <person name="Warren J."/>
            <person name="Zhang J."/>
            <person name="Zhao Z."/>
            <person name="Zhou C."/>
            <person name="Zhu D."/>
            <person name="Lee S."/>
            <person name="Bess C."/>
            <person name="Blankenburg K."/>
            <person name="Forbes L."/>
            <person name="Fu Q."/>
            <person name="Gubbala S."/>
            <person name="Hirani K."/>
            <person name="Jayaseelan J.C."/>
            <person name="Lara F."/>
            <person name="Munidasa M."/>
            <person name="Palculict T."/>
            <person name="Patil S."/>
            <person name="Pu L.-L."/>
            <person name="Saada N."/>
            <person name="Tang L."/>
            <person name="Weissenberger G."/>
            <person name="Zhu Y."/>
            <person name="Hemphill L."/>
            <person name="Shang Y."/>
            <person name="Youmans B."/>
            <person name="Ayvaz T."/>
            <person name="Ross M."/>
            <person name="Santibanez J."/>
            <person name="Aqrawi P."/>
            <person name="Gross S."/>
            <person name="Joshi V."/>
            <person name="Fowler G."/>
            <person name="Nazareth L."/>
            <person name="Reid J."/>
            <person name="Worley K."/>
            <person name="Petrosino J."/>
            <person name="Highlander S."/>
            <person name="Gibbs R."/>
        </authorList>
    </citation>
    <scope>NUCLEOTIDE SEQUENCE [LARGE SCALE GENOMIC DNA]</scope>
    <source>
        <strain evidence="3 4">ATCC 25976</strain>
    </source>
</reference>
<dbReference type="EMBL" id="AEVG01000100">
    <property type="protein sequence ID" value="EFX91522.1"/>
    <property type="molecule type" value="Genomic_DNA"/>
</dbReference>
<evidence type="ECO:0000313" key="3">
    <source>
        <dbReference type="EMBL" id="EFX91522.1"/>
    </source>
</evidence>
<dbReference type="SUPFAM" id="SSF51445">
    <property type="entry name" value="(Trans)glycosidases"/>
    <property type="match status" value="1"/>
</dbReference>
<proteinExistence type="inferred from homology"/>
<protein>
    <recommendedName>
        <fullName evidence="5">Glycogen debranching enzyme GlgX</fullName>
    </recommendedName>
</protein>
<name>E8KHU4_9PAST</name>
<dbReference type="AlphaFoldDB" id="E8KHU4"/>
<dbReference type="InterPro" id="IPR017853">
    <property type="entry name" value="GH"/>
</dbReference>
<evidence type="ECO:0000256" key="1">
    <source>
        <dbReference type="ARBA" id="ARBA00008061"/>
    </source>
</evidence>
<sequence>MASVRLRRWEWGTLYGFRVSGNVDEQKGALFNPNKLLLDPYAKRVVGLPDAHDEQALSYFIWNDSQDNAHLAPKSVVVTDDFDWTGEKRPHYSWAETIIYEAHVKGFSRLNHNIPEPLRGTYAGMAHPASIAHLKRLGVTTIELQPVSYHADEVHLQRLGLTNYWGYNVLAH</sequence>
<dbReference type="SUPFAM" id="SSF81296">
    <property type="entry name" value="E set domains"/>
    <property type="match status" value="1"/>
</dbReference>
<keyword evidence="2" id="KW-0378">Hydrolase</keyword>
<evidence type="ECO:0000313" key="4">
    <source>
        <dbReference type="Proteomes" id="UP000005467"/>
    </source>
</evidence>
<evidence type="ECO:0008006" key="5">
    <source>
        <dbReference type="Google" id="ProtNLM"/>
    </source>
</evidence>
<comment type="caution">
    <text evidence="3">The sequence shown here is derived from an EMBL/GenBank/DDBJ whole genome shotgun (WGS) entry which is preliminary data.</text>
</comment>
<gene>
    <name evidence="3" type="ORF">HMPREF0027_1411</name>
</gene>
<dbReference type="GO" id="GO:0016798">
    <property type="term" value="F:hydrolase activity, acting on glycosyl bonds"/>
    <property type="evidence" value="ECO:0007669"/>
    <property type="project" value="UniProtKB-KW"/>
</dbReference>
<evidence type="ECO:0000256" key="2">
    <source>
        <dbReference type="ARBA" id="ARBA00023295"/>
    </source>
</evidence>
<keyword evidence="2" id="KW-0326">Glycosidase</keyword>
<dbReference type="CDD" id="cd02856">
    <property type="entry name" value="E_set_GDE_Isoamylase_N"/>
    <property type="match status" value="1"/>
</dbReference>
<keyword evidence="4" id="KW-1185">Reference proteome</keyword>
<dbReference type="InterPro" id="IPR044505">
    <property type="entry name" value="GlgX_Isoamylase_N_E_set"/>
</dbReference>
<dbReference type="PANTHER" id="PTHR43002">
    <property type="entry name" value="GLYCOGEN DEBRANCHING ENZYME"/>
    <property type="match status" value="1"/>
</dbReference>
<dbReference type="Gene3D" id="2.60.40.10">
    <property type="entry name" value="Immunoglobulins"/>
    <property type="match status" value="1"/>
</dbReference>
<organism evidence="3 4">
    <name type="scientific">Actinobacillus ureae ATCC 25976</name>
    <dbReference type="NCBI Taxonomy" id="887324"/>
    <lineage>
        <taxon>Bacteria</taxon>
        <taxon>Pseudomonadati</taxon>
        <taxon>Pseudomonadota</taxon>
        <taxon>Gammaproteobacteria</taxon>
        <taxon>Pasteurellales</taxon>
        <taxon>Pasteurellaceae</taxon>
        <taxon>Actinobacillus</taxon>
    </lineage>
</organism>
<dbReference type="HOGENOM" id="CLU_1552021_0_0_6"/>